<organism evidence="10 11">
    <name type="scientific">Clostridium tanneri</name>
    <dbReference type="NCBI Taxonomy" id="3037988"/>
    <lineage>
        <taxon>Bacteria</taxon>
        <taxon>Bacillati</taxon>
        <taxon>Bacillota</taxon>
        <taxon>Clostridia</taxon>
        <taxon>Eubacteriales</taxon>
        <taxon>Clostridiaceae</taxon>
        <taxon>Clostridium</taxon>
    </lineage>
</organism>
<dbReference type="EC" id="3.6.4.13" evidence="5"/>
<keyword evidence="5" id="KW-0690">Ribosome biogenesis</keyword>
<evidence type="ECO:0000256" key="2">
    <source>
        <dbReference type="ARBA" id="ARBA00022801"/>
    </source>
</evidence>
<keyword evidence="5" id="KW-0694">RNA-binding</keyword>
<dbReference type="PANTHER" id="PTHR47959:SF1">
    <property type="entry name" value="ATP-DEPENDENT RNA HELICASE DBPA"/>
    <property type="match status" value="1"/>
</dbReference>
<keyword evidence="3 5" id="KW-0347">Helicase</keyword>
<dbReference type="InterPro" id="IPR044742">
    <property type="entry name" value="DEAD/DEAH_RhlB"/>
</dbReference>
<evidence type="ECO:0000256" key="3">
    <source>
        <dbReference type="ARBA" id="ARBA00022806"/>
    </source>
</evidence>
<keyword evidence="11" id="KW-1185">Reference proteome</keyword>
<dbReference type="CDD" id="cd00268">
    <property type="entry name" value="DEADc"/>
    <property type="match status" value="1"/>
</dbReference>
<evidence type="ECO:0000256" key="5">
    <source>
        <dbReference type="HAMAP-Rule" id="MF_00965"/>
    </source>
</evidence>
<name>A0ABU4JS80_9CLOT</name>
<keyword evidence="2 5" id="KW-0378">Hydrolase</keyword>
<dbReference type="SUPFAM" id="SSF52540">
    <property type="entry name" value="P-loop containing nucleoside triphosphate hydrolases"/>
    <property type="match status" value="1"/>
</dbReference>
<comment type="catalytic activity">
    <reaction evidence="5">
        <text>ATP + H2O = ADP + phosphate + H(+)</text>
        <dbReference type="Rhea" id="RHEA:13065"/>
        <dbReference type="ChEBI" id="CHEBI:15377"/>
        <dbReference type="ChEBI" id="CHEBI:15378"/>
        <dbReference type="ChEBI" id="CHEBI:30616"/>
        <dbReference type="ChEBI" id="CHEBI:43474"/>
        <dbReference type="ChEBI" id="CHEBI:456216"/>
        <dbReference type="EC" id="3.6.4.13"/>
    </reaction>
</comment>
<keyword evidence="1 5" id="KW-0547">Nucleotide-binding</keyword>
<evidence type="ECO:0000256" key="4">
    <source>
        <dbReference type="ARBA" id="ARBA00022840"/>
    </source>
</evidence>
<keyword evidence="4 5" id="KW-0067">ATP-binding</keyword>
<dbReference type="Gene3D" id="3.40.50.300">
    <property type="entry name" value="P-loop containing nucleotide triphosphate hydrolases"/>
    <property type="match status" value="2"/>
</dbReference>
<evidence type="ECO:0000313" key="11">
    <source>
        <dbReference type="Proteomes" id="UP001281656"/>
    </source>
</evidence>
<dbReference type="PROSITE" id="PS00039">
    <property type="entry name" value="DEAD_ATP_HELICASE"/>
    <property type="match status" value="1"/>
</dbReference>
<keyword evidence="5" id="KW-0963">Cytoplasm</keyword>
<evidence type="ECO:0000313" key="10">
    <source>
        <dbReference type="EMBL" id="MDW8800798.1"/>
    </source>
</evidence>
<evidence type="ECO:0000259" key="8">
    <source>
        <dbReference type="PROSITE" id="PS51194"/>
    </source>
</evidence>
<dbReference type="InterPro" id="IPR014001">
    <property type="entry name" value="Helicase_ATP-bd"/>
</dbReference>
<reference evidence="10 11" key="1">
    <citation type="submission" date="2023-04" db="EMBL/GenBank/DDBJ databases">
        <title>Clostridium tannerae sp. nov., isolated from the fecal material of an alpaca.</title>
        <authorList>
            <person name="Miller S."/>
            <person name="Hendry M."/>
            <person name="King J."/>
            <person name="Sankaranarayanan K."/>
            <person name="Lawson P.A."/>
        </authorList>
    </citation>
    <scope>NUCLEOTIDE SEQUENCE [LARGE SCALE GENOMIC DNA]</scope>
    <source>
        <strain evidence="10 11">A1-XYC3</strain>
    </source>
</reference>
<dbReference type="Gene3D" id="3.30.70.330">
    <property type="match status" value="1"/>
</dbReference>
<dbReference type="CDD" id="cd18787">
    <property type="entry name" value="SF2_C_DEAD"/>
    <property type="match status" value="1"/>
</dbReference>
<comment type="function">
    <text evidence="5">DEAD-box RNA helicase involved in the assembly of the 50S ribosomal subunit. Has an RNA-dependent ATPase activity, which is specific for 23S rRNA, and a 3' to 5' RNA helicase activity that uses the energy of ATP hydrolysis to destabilize and unwind short rRNA duplexes.</text>
</comment>
<dbReference type="HAMAP" id="MF_00965">
    <property type="entry name" value="DEAD_helicase_DbpA"/>
    <property type="match status" value="1"/>
</dbReference>
<comment type="subcellular location">
    <subcellularLocation>
        <location evidence="5">Cytoplasm</location>
    </subcellularLocation>
</comment>
<dbReference type="InterPro" id="IPR000629">
    <property type="entry name" value="RNA-helicase_DEAD-box_CS"/>
</dbReference>
<proteinExistence type="inferred from homology"/>
<dbReference type="Proteomes" id="UP001281656">
    <property type="component" value="Unassembled WGS sequence"/>
</dbReference>
<dbReference type="InterPro" id="IPR027417">
    <property type="entry name" value="P-loop_NTPase"/>
</dbReference>
<dbReference type="PROSITE" id="PS51194">
    <property type="entry name" value="HELICASE_CTER"/>
    <property type="match status" value="1"/>
</dbReference>
<dbReference type="PROSITE" id="PS51195">
    <property type="entry name" value="Q_MOTIF"/>
    <property type="match status" value="1"/>
</dbReference>
<dbReference type="RefSeq" id="WP_318797382.1">
    <property type="nucleotide sequence ID" value="NZ_JARUJP010000005.1"/>
</dbReference>
<dbReference type="InterPro" id="IPR028619">
    <property type="entry name" value="DEAD_helicase_DbpA"/>
</dbReference>
<dbReference type="Pfam" id="PF03880">
    <property type="entry name" value="DbpA"/>
    <property type="match status" value="1"/>
</dbReference>
<feature type="domain" description="Helicase ATP-binding" evidence="7">
    <location>
        <begin position="35"/>
        <end position="205"/>
    </location>
</feature>
<accession>A0ABU4JS80</accession>
<dbReference type="InterPro" id="IPR014014">
    <property type="entry name" value="RNA_helicase_DEAD_Q_motif"/>
</dbReference>
<gene>
    <name evidence="5" type="primary">dbpA</name>
    <name evidence="10" type="ORF">P8V03_06485</name>
</gene>
<comment type="caution">
    <text evidence="10">The sequence shown here is derived from an EMBL/GenBank/DDBJ whole genome shotgun (WGS) entry which is preliminary data.</text>
</comment>
<dbReference type="SMART" id="SM00490">
    <property type="entry name" value="HELICc"/>
    <property type="match status" value="1"/>
</dbReference>
<comment type="similarity">
    <text evidence="5">Belongs to the DEAD box helicase family. DbpA subfamily.</text>
</comment>
<evidence type="ECO:0000256" key="6">
    <source>
        <dbReference type="PROSITE-ProRule" id="PRU00552"/>
    </source>
</evidence>
<dbReference type="InterPro" id="IPR005580">
    <property type="entry name" value="DbpA/CsdA_RNA-bd_dom"/>
</dbReference>
<feature type="domain" description="DEAD-box RNA helicase Q" evidence="9">
    <location>
        <begin position="4"/>
        <end position="32"/>
    </location>
</feature>
<feature type="short sequence motif" description="Q motif" evidence="6">
    <location>
        <begin position="4"/>
        <end position="32"/>
    </location>
</feature>
<dbReference type="GO" id="GO:0004386">
    <property type="term" value="F:helicase activity"/>
    <property type="evidence" value="ECO:0007669"/>
    <property type="project" value="UniProtKB-KW"/>
</dbReference>
<dbReference type="InterPro" id="IPR011545">
    <property type="entry name" value="DEAD/DEAH_box_helicase_dom"/>
</dbReference>
<dbReference type="PANTHER" id="PTHR47959">
    <property type="entry name" value="ATP-DEPENDENT RNA HELICASE RHLE-RELATED"/>
    <property type="match status" value="1"/>
</dbReference>
<evidence type="ECO:0000259" key="7">
    <source>
        <dbReference type="PROSITE" id="PS51192"/>
    </source>
</evidence>
<dbReference type="InterPro" id="IPR001650">
    <property type="entry name" value="Helicase_C-like"/>
</dbReference>
<dbReference type="EMBL" id="JARUJP010000005">
    <property type="protein sequence ID" value="MDW8800798.1"/>
    <property type="molecule type" value="Genomic_DNA"/>
</dbReference>
<dbReference type="InterPro" id="IPR050079">
    <property type="entry name" value="DEAD_box_RNA_helicase"/>
</dbReference>
<evidence type="ECO:0000259" key="9">
    <source>
        <dbReference type="PROSITE" id="PS51195"/>
    </source>
</evidence>
<dbReference type="InterPro" id="IPR012677">
    <property type="entry name" value="Nucleotide-bd_a/b_plait_sf"/>
</dbReference>
<dbReference type="Pfam" id="PF00271">
    <property type="entry name" value="Helicase_C"/>
    <property type="match status" value="1"/>
</dbReference>
<comment type="domain">
    <text evidence="5">Contains an N-terminal domain that binds non-specifically to RNA and a C-terminal domain that binds specifically and tightly to hairpin 92 of 23S rRNA.</text>
</comment>
<evidence type="ECO:0000256" key="1">
    <source>
        <dbReference type="ARBA" id="ARBA00022741"/>
    </source>
</evidence>
<dbReference type="SMART" id="SM00487">
    <property type="entry name" value="DEXDc"/>
    <property type="match status" value="1"/>
</dbReference>
<protein>
    <recommendedName>
        <fullName evidence="5">ATP-dependent RNA helicase DbpA</fullName>
        <ecNumber evidence="5">3.6.4.13</ecNumber>
    </recommendedName>
</protein>
<dbReference type="Pfam" id="PF00270">
    <property type="entry name" value="DEAD"/>
    <property type="match status" value="1"/>
</dbReference>
<sequence>MTNLEFKSFNIDEEILKAIDLLGYKKPSEVQEQVIPLALEDRDIIVKSQTGSGKTAAFAIPLCTKIDIEERDSQVLVLTPTRELAIQVKEDITNIGRFKKVRAAAIFGKQPFESQVRELKQRVHMVVGTPGRTMDHIDRGTLSLDKIKYLILDEADEMLNMGFIDQVEAIINKLPKDRITMLFSATMPEQIEELARKYMINPTNIEIESKTLNREKIKQVYYEIEEDKKFNLLNKVIYTERPDSCILFCRTKDNVGTLAQKMKNRGYSVSALHGGMLQKERIDTIRSFKRGEFSFLVATDVAARGIDVEDITHVINYDIPLENESYVHRIGRTGRAGSEGMAITFVTPYEHRFLSDIEEYVGYKIERAEMPSNEDVEQGRKIFEEKSKVKPKLKTDKSAKLNKEIMKIYIGAGKKKKIRPGDIVGTITSIEGITADHIGIIDVQDNVSYVDILDGKGKQVLEALQHKTIKGKIVKVQRAAK</sequence>
<feature type="domain" description="Helicase C-terminal" evidence="8">
    <location>
        <begin position="216"/>
        <end position="378"/>
    </location>
</feature>
<dbReference type="PROSITE" id="PS51192">
    <property type="entry name" value="HELICASE_ATP_BIND_1"/>
    <property type="match status" value="1"/>
</dbReference>
<feature type="region of interest" description="Involved in 23S rRNA binding" evidence="5">
    <location>
        <begin position="406"/>
        <end position="481"/>
    </location>
</feature>